<dbReference type="AlphaFoldDB" id="A0A093BFZ8"/>
<feature type="non-terminal residue" evidence="1">
    <location>
        <position position="92"/>
    </location>
</feature>
<dbReference type="Gene3D" id="1.25.10.10">
    <property type="entry name" value="Leucine-rich Repeat Variant"/>
    <property type="match status" value="1"/>
</dbReference>
<dbReference type="InterPro" id="IPR016024">
    <property type="entry name" value="ARM-type_fold"/>
</dbReference>
<dbReference type="SUPFAM" id="SSF48371">
    <property type="entry name" value="ARM repeat"/>
    <property type="match status" value="1"/>
</dbReference>
<keyword evidence="2" id="KW-1185">Reference proteome</keyword>
<evidence type="ECO:0000313" key="2">
    <source>
        <dbReference type="Proteomes" id="UP000031515"/>
    </source>
</evidence>
<organism evidence="1 2">
    <name type="scientific">Chaetura pelagica</name>
    <name type="common">Chimney swift</name>
    <name type="synonym">Hirundo pelagica</name>
    <dbReference type="NCBI Taxonomy" id="8897"/>
    <lineage>
        <taxon>Eukaryota</taxon>
        <taxon>Metazoa</taxon>
        <taxon>Chordata</taxon>
        <taxon>Craniata</taxon>
        <taxon>Vertebrata</taxon>
        <taxon>Euteleostomi</taxon>
        <taxon>Archelosauria</taxon>
        <taxon>Archosauria</taxon>
        <taxon>Dinosauria</taxon>
        <taxon>Saurischia</taxon>
        <taxon>Theropoda</taxon>
        <taxon>Coelurosauria</taxon>
        <taxon>Aves</taxon>
        <taxon>Neognathae</taxon>
        <taxon>Neoaves</taxon>
        <taxon>Strisores</taxon>
        <taxon>Apodiformes</taxon>
        <taxon>Apodidae</taxon>
        <taxon>Apodinae</taxon>
        <taxon>Chaetura</taxon>
    </lineage>
</organism>
<evidence type="ECO:0000313" key="1">
    <source>
        <dbReference type="EMBL" id="KFU83347.1"/>
    </source>
</evidence>
<dbReference type="Proteomes" id="UP000031515">
    <property type="component" value="Unassembled WGS sequence"/>
</dbReference>
<name>A0A093BFZ8_CHAPE</name>
<feature type="non-terminal residue" evidence="1">
    <location>
        <position position="1"/>
    </location>
</feature>
<dbReference type="EMBL" id="AVOS01011408">
    <property type="protein sequence ID" value="KFU83347.1"/>
    <property type="molecule type" value="Genomic_DNA"/>
</dbReference>
<reference evidence="1 2" key="2">
    <citation type="journal article" date="2014" name="Science">
        <title>Comparative genomics reveals insights into avian genome evolution and adaptation.</title>
        <authorList>
            <consortium name="Avian Genome Consortium"/>
            <person name="Zhang G."/>
            <person name="Li C."/>
            <person name="Li Q."/>
            <person name="Li B."/>
            <person name="Larkin D.M."/>
            <person name="Lee C."/>
            <person name="Storz J.F."/>
            <person name="Antunes A."/>
            <person name="Greenwold M.J."/>
            <person name="Meredith R.W."/>
            <person name="Odeen A."/>
            <person name="Cui J."/>
            <person name="Zhou Q."/>
            <person name="Xu L."/>
            <person name="Pan H."/>
            <person name="Wang Z."/>
            <person name="Jin L."/>
            <person name="Zhang P."/>
            <person name="Hu H."/>
            <person name="Yang W."/>
            <person name="Hu J."/>
            <person name="Xiao J."/>
            <person name="Yang Z."/>
            <person name="Liu Y."/>
            <person name="Xie Q."/>
            <person name="Yu H."/>
            <person name="Lian J."/>
            <person name="Wen P."/>
            <person name="Zhang F."/>
            <person name="Li H."/>
            <person name="Zeng Y."/>
            <person name="Xiong Z."/>
            <person name="Liu S."/>
            <person name="Zhou L."/>
            <person name="Huang Z."/>
            <person name="An N."/>
            <person name="Wang J."/>
            <person name="Zheng Q."/>
            <person name="Xiong Y."/>
            <person name="Wang G."/>
            <person name="Wang B."/>
            <person name="Wang J."/>
            <person name="Fan Y."/>
            <person name="da Fonseca R.R."/>
            <person name="Alfaro-Nunez A."/>
            <person name="Schubert M."/>
            <person name="Orlando L."/>
            <person name="Mourier T."/>
            <person name="Howard J.T."/>
            <person name="Ganapathy G."/>
            <person name="Pfenning A."/>
            <person name="Whitney O."/>
            <person name="Rivas M.V."/>
            <person name="Hara E."/>
            <person name="Smith J."/>
            <person name="Farre M."/>
            <person name="Narayan J."/>
            <person name="Slavov G."/>
            <person name="Romanov M.N."/>
            <person name="Borges R."/>
            <person name="Machado J.P."/>
            <person name="Khan I."/>
            <person name="Springer M.S."/>
            <person name="Gatesy J."/>
            <person name="Hoffmann F.G."/>
            <person name="Opazo J.C."/>
            <person name="Hastad O."/>
            <person name="Sawyer R.H."/>
            <person name="Kim H."/>
            <person name="Kim K.W."/>
            <person name="Kim H.J."/>
            <person name="Cho S."/>
            <person name="Li N."/>
            <person name="Huang Y."/>
            <person name="Bruford M.W."/>
            <person name="Zhan X."/>
            <person name="Dixon A."/>
            <person name="Bertelsen M.F."/>
            <person name="Derryberry E."/>
            <person name="Warren W."/>
            <person name="Wilson R.K."/>
            <person name="Li S."/>
            <person name="Ray D.A."/>
            <person name="Green R.E."/>
            <person name="O'Brien S.J."/>
            <person name="Griffin D."/>
            <person name="Johnson W.E."/>
            <person name="Haussler D."/>
            <person name="Ryder O.A."/>
            <person name="Willerslev E."/>
            <person name="Graves G.R."/>
            <person name="Alstrom P."/>
            <person name="Fjeldsa J."/>
            <person name="Mindell D.P."/>
            <person name="Edwards S.V."/>
            <person name="Braun E.L."/>
            <person name="Rahbek C."/>
            <person name="Burt D.W."/>
            <person name="Houde P."/>
            <person name="Zhang Y."/>
            <person name="Yang H."/>
            <person name="Wang J."/>
            <person name="Jarvis E.D."/>
            <person name="Gilbert M.T."/>
            <person name="Wang J."/>
        </authorList>
    </citation>
    <scope>NUCLEOTIDE SEQUENCE [LARGE SCALE GENOMIC DNA]</scope>
    <source>
        <strain evidence="1">M959</strain>
    </source>
</reference>
<gene>
    <name evidence="1" type="ORF">M959_03196</name>
</gene>
<comment type="caution">
    <text evidence="1">The sequence shown here is derived from an EMBL/GenBank/DDBJ whole genome shotgun (WGS) entry which is preliminary data.</text>
</comment>
<reference evidence="2" key="1">
    <citation type="submission" date="2013-08" db="EMBL/GenBank/DDBJ databases">
        <title>Genome evolution of avian class.</title>
        <authorList>
            <person name="Zhang G."/>
            <person name="Li C."/>
        </authorList>
    </citation>
    <scope>NUCLEOTIDE SEQUENCE [LARGE SCALE GENOMIC DNA]</scope>
</reference>
<accession>A0A093BFZ8</accession>
<protein>
    <submittedName>
        <fullName evidence="1">Protein FAM179A</fullName>
    </submittedName>
</protein>
<dbReference type="InterPro" id="IPR011989">
    <property type="entry name" value="ARM-like"/>
</dbReference>
<proteinExistence type="predicted"/>
<sequence>SRRFQSRMQGLVLLLDQCKSNPQLITSNIYQIFDGFLVALQDSHKRVSQRALEVFALIIPMLRGALQPVMPHLVTAALDKLNAKDSGLHAAA</sequence>